<dbReference type="InterPro" id="IPR050991">
    <property type="entry name" value="ECM_Regulatory_Proteins"/>
</dbReference>
<dbReference type="InterPro" id="IPR036116">
    <property type="entry name" value="FN3_sf"/>
</dbReference>
<dbReference type="Proteomes" id="UP001652741">
    <property type="component" value="Chromosome ssa16"/>
</dbReference>
<dbReference type="PANTHER" id="PTHR46708:SF2">
    <property type="entry name" value="FIBRONECTIN TYPE-III DOMAIN-CONTAINING PROTEIN"/>
    <property type="match status" value="1"/>
</dbReference>
<keyword evidence="4" id="KW-1185">Reference proteome</keyword>
<feature type="region of interest" description="Disordered" evidence="2">
    <location>
        <begin position="159"/>
        <end position="180"/>
    </location>
</feature>
<dbReference type="InterPro" id="IPR013783">
    <property type="entry name" value="Ig-like_fold"/>
</dbReference>
<dbReference type="GeneID" id="106573434"/>
<feature type="compositionally biased region" description="Basic and acidic residues" evidence="2">
    <location>
        <begin position="166"/>
        <end position="177"/>
    </location>
</feature>
<dbReference type="SUPFAM" id="SSF49265">
    <property type="entry name" value="Fibronectin type III"/>
    <property type="match status" value="1"/>
</dbReference>
<dbReference type="Pfam" id="PF00041">
    <property type="entry name" value="fn3"/>
    <property type="match status" value="1"/>
</dbReference>
<protein>
    <submittedName>
        <fullName evidence="5">Uncharacterized protein isoform X1</fullName>
    </submittedName>
</protein>
<evidence type="ECO:0000256" key="1">
    <source>
        <dbReference type="ARBA" id="ARBA00022737"/>
    </source>
</evidence>
<dbReference type="RefSeq" id="XP_045553037.1">
    <property type="nucleotide sequence ID" value="XM_045697081.1"/>
</dbReference>
<proteinExistence type="predicted"/>
<dbReference type="Gene3D" id="2.60.40.10">
    <property type="entry name" value="Immunoglobulins"/>
    <property type="match status" value="1"/>
</dbReference>
<dbReference type="PROSITE" id="PS50853">
    <property type="entry name" value="FN3"/>
    <property type="match status" value="1"/>
</dbReference>
<reference evidence="5" key="1">
    <citation type="submission" date="2025-08" db="UniProtKB">
        <authorList>
            <consortium name="RefSeq"/>
        </authorList>
    </citation>
    <scope>IDENTIFICATION</scope>
</reference>
<feature type="domain" description="Fibronectin type-III" evidence="3">
    <location>
        <begin position="229"/>
        <end position="311"/>
    </location>
</feature>
<name>A0ABM3D2L4_SALSA</name>
<evidence type="ECO:0000313" key="5">
    <source>
        <dbReference type="RefSeq" id="XP_045553037.1"/>
    </source>
</evidence>
<accession>A0ABM3D2L4</accession>
<dbReference type="PANTHER" id="PTHR46708">
    <property type="entry name" value="TENASCIN"/>
    <property type="match status" value="1"/>
</dbReference>
<dbReference type="CDD" id="cd00063">
    <property type="entry name" value="FN3"/>
    <property type="match status" value="1"/>
</dbReference>
<sequence length="311" mass="34550">MNGVCFSKQADTLVSSLQRSVLVCGLKLMFGTFSACLSDTNKHKMFFCCCFSSQDKRWPHSSDGSSYNMTSAMISSSLPANQTDCFALQKNSTGPGYFLTPFFCHILLPFICHWEIPLLPRLFTFDLLDITERKADIHWSDVTFLNSQPAPQLYVQYKDQEEGEENGEKEKEREKRSAGRVPVSLLSRGLKVPGLSPGKVYSLSLRASHFTGAAWHLGNTHITHTRPLPPRNITICNVTASQITVSWTAPDSQHAVQWGFLVCWGDVASGQERRMGVASSSRSTVIGGLEGFRKYRVRVNSVTEHGVESCG</sequence>
<evidence type="ECO:0000313" key="4">
    <source>
        <dbReference type="Proteomes" id="UP001652741"/>
    </source>
</evidence>
<keyword evidence="1" id="KW-0677">Repeat</keyword>
<evidence type="ECO:0000259" key="3">
    <source>
        <dbReference type="PROSITE" id="PS50853"/>
    </source>
</evidence>
<evidence type="ECO:0000256" key="2">
    <source>
        <dbReference type="SAM" id="MobiDB-lite"/>
    </source>
</evidence>
<organism evidence="4 5">
    <name type="scientific">Salmo salar</name>
    <name type="common">Atlantic salmon</name>
    <dbReference type="NCBI Taxonomy" id="8030"/>
    <lineage>
        <taxon>Eukaryota</taxon>
        <taxon>Metazoa</taxon>
        <taxon>Chordata</taxon>
        <taxon>Craniata</taxon>
        <taxon>Vertebrata</taxon>
        <taxon>Euteleostomi</taxon>
        <taxon>Actinopterygii</taxon>
        <taxon>Neopterygii</taxon>
        <taxon>Teleostei</taxon>
        <taxon>Protacanthopterygii</taxon>
        <taxon>Salmoniformes</taxon>
        <taxon>Salmonidae</taxon>
        <taxon>Salmoninae</taxon>
        <taxon>Salmo</taxon>
    </lineage>
</organism>
<dbReference type="InterPro" id="IPR003961">
    <property type="entry name" value="FN3_dom"/>
</dbReference>
<gene>
    <name evidence="5" type="primary">LOC106573434</name>
</gene>
<dbReference type="SMART" id="SM00060">
    <property type="entry name" value="FN3"/>
    <property type="match status" value="2"/>
</dbReference>